<dbReference type="GO" id="GO:0008233">
    <property type="term" value="F:peptidase activity"/>
    <property type="evidence" value="ECO:0007669"/>
    <property type="project" value="UniProtKB-KW"/>
</dbReference>
<evidence type="ECO:0000313" key="3">
    <source>
        <dbReference type="Proteomes" id="UP000653127"/>
    </source>
</evidence>
<reference evidence="2" key="1">
    <citation type="submission" date="2020-08" db="EMBL/GenBank/DDBJ databases">
        <title>Genome public.</title>
        <authorList>
            <person name="Liu C."/>
            <person name="Sun Q."/>
        </authorList>
    </citation>
    <scope>NUCLEOTIDE SEQUENCE</scope>
    <source>
        <strain evidence="2">NSJ-31</strain>
    </source>
</reference>
<dbReference type="GO" id="GO:0006508">
    <property type="term" value="P:proteolysis"/>
    <property type="evidence" value="ECO:0007669"/>
    <property type="project" value="UniProtKB-KW"/>
</dbReference>
<organism evidence="2 3">
    <name type="scientific">Ligaoa zhengdingensis</name>
    <dbReference type="NCBI Taxonomy" id="2763658"/>
    <lineage>
        <taxon>Bacteria</taxon>
        <taxon>Bacillati</taxon>
        <taxon>Bacillota</taxon>
        <taxon>Clostridia</taxon>
        <taxon>Eubacteriales</taxon>
        <taxon>Oscillospiraceae</taxon>
        <taxon>Ligaoa</taxon>
    </lineage>
</organism>
<dbReference type="EMBL" id="JACRST010000020">
    <property type="protein sequence ID" value="MBC8547448.1"/>
    <property type="molecule type" value="Genomic_DNA"/>
</dbReference>
<sequence>MNHKQAQEEREHTAARQEQDHGDDEQETAGERQQNQIVETGSITGTKGKHVIHCLTIIGQIEGHFILPAQNKTTKYEHVIPQLVAIEQDPDIEGLVIILNTVGGDVEAGLAIAELIAGMKKPTVSLVLGGGHSIGVPLAVSAKYSLIAPSATMTIHPVRMNGLVLGVPQTLSYFDKMQERIVRFVTDNSNITPERFRELMMQTGEMVMDVGTVLDGEAAVKEGLIDELGGLSRVIEKLYELIEEKQAKPDEDKAQQPEGGDAT</sequence>
<name>A0A926DXX1_9FIRM</name>
<dbReference type="SUPFAM" id="SSF52096">
    <property type="entry name" value="ClpP/crotonase"/>
    <property type="match status" value="1"/>
</dbReference>
<keyword evidence="2" id="KW-0645">Protease</keyword>
<dbReference type="Pfam" id="PF00574">
    <property type="entry name" value="CLP_protease"/>
    <property type="match status" value="1"/>
</dbReference>
<evidence type="ECO:0000256" key="1">
    <source>
        <dbReference type="SAM" id="MobiDB-lite"/>
    </source>
</evidence>
<proteinExistence type="predicted"/>
<gene>
    <name evidence="2" type="ORF">H8711_10975</name>
</gene>
<dbReference type="AlphaFoldDB" id="A0A926DXX1"/>
<evidence type="ECO:0000313" key="2">
    <source>
        <dbReference type="EMBL" id="MBC8547448.1"/>
    </source>
</evidence>
<feature type="compositionally biased region" description="Basic and acidic residues" evidence="1">
    <location>
        <begin position="1"/>
        <end position="20"/>
    </location>
</feature>
<dbReference type="Proteomes" id="UP000653127">
    <property type="component" value="Unassembled WGS sequence"/>
</dbReference>
<dbReference type="Gene3D" id="3.90.226.10">
    <property type="entry name" value="2-enoyl-CoA Hydratase, Chain A, domain 1"/>
    <property type="match status" value="1"/>
</dbReference>
<comment type="caution">
    <text evidence="2">The sequence shown here is derived from an EMBL/GenBank/DDBJ whole genome shotgun (WGS) entry which is preliminary data.</text>
</comment>
<keyword evidence="2" id="KW-0378">Hydrolase</keyword>
<dbReference type="InterPro" id="IPR023562">
    <property type="entry name" value="ClpP/TepA"/>
</dbReference>
<feature type="region of interest" description="Disordered" evidence="1">
    <location>
        <begin position="1"/>
        <end position="42"/>
    </location>
</feature>
<keyword evidence="3" id="KW-1185">Reference proteome</keyword>
<protein>
    <submittedName>
        <fullName evidence="2">ATP-dependent Clp protease proteolytic subunit</fullName>
    </submittedName>
</protein>
<dbReference type="InterPro" id="IPR029045">
    <property type="entry name" value="ClpP/crotonase-like_dom_sf"/>
</dbReference>
<feature type="compositionally biased region" description="Polar residues" evidence="1">
    <location>
        <begin position="31"/>
        <end position="42"/>
    </location>
</feature>
<accession>A0A926DXX1</accession>
<dbReference type="RefSeq" id="WP_249283492.1">
    <property type="nucleotide sequence ID" value="NZ_JACRST010000020.1"/>
</dbReference>